<dbReference type="Gene3D" id="2.40.128.690">
    <property type="entry name" value="YycH protein, domain 3-like"/>
    <property type="match status" value="1"/>
</dbReference>
<dbReference type="GO" id="GO:0016020">
    <property type="term" value="C:membrane"/>
    <property type="evidence" value="ECO:0007669"/>
    <property type="project" value="InterPro"/>
</dbReference>
<protein>
    <submittedName>
        <fullName evidence="2">Regulatory protein YycI of two-component signal transduction system YycFG</fullName>
    </submittedName>
</protein>
<dbReference type="InterPro" id="IPR018604">
    <property type="entry name" value="YycI-like"/>
</dbReference>
<proteinExistence type="predicted"/>
<reference evidence="2 3" key="1">
    <citation type="submission" date="2018-07" db="EMBL/GenBank/DDBJ databases">
        <title>Genomic Encyclopedia of Type Strains, Phase III (KMG-III): the genomes of soil and plant-associated and newly described type strains.</title>
        <authorList>
            <person name="Whitman W."/>
        </authorList>
    </citation>
    <scope>NUCLEOTIDE SEQUENCE [LARGE SCALE GENOMIC DNA]</scope>
    <source>
        <strain evidence="2 3">CECT 7506</strain>
    </source>
</reference>
<evidence type="ECO:0000313" key="2">
    <source>
        <dbReference type="EMBL" id="RCW42984.1"/>
    </source>
</evidence>
<dbReference type="OrthoDB" id="2388036at2"/>
<keyword evidence="3" id="KW-1185">Reference proteome</keyword>
<feature type="domain" description="Regulatory protein YycH-like" evidence="1">
    <location>
        <begin position="50"/>
        <end position="231"/>
    </location>
</feature>
<dbReference type="EMBL" id="QPJD01000014">
    <property type="protein sequence ID" value="RCW42984.1"/>
    <property type="molecule type" value="Genomic_DNA"/>
</dbReference>
<dbReference type="Pfam" id="PF09648">
    <property type="entry name" value="YycI"/>
    <property type="match status" value="1"/>
</dbReference>
<dbReference type="Proteomes" id="UP000252415">
    <property type="component" value="Unassembled WGS sequence"/>
</dbReference>
<organism evidence="2 3">
    <name type="scientific">Paenibacillus prosopidis</name>
    <dbReference type="NCBI Taxonomy" id="630520"/>
    <lineage>
        <taxon>Bacteria</taxon>
        <taxon>Bacillati</taxon>
        <taxon>Bacillota</taxon>
        <taxon>Bacilli</taxon>
        <taxon>Bacillales</taxon>
        <taxon>Paenibacillaceae</taxon>
        <taxon>Paenibacillus</taxon>
    </lineage>
</organism>
<accession>A0A368VNC4</accession>
<comment type="caution">
    <text evidence="2">The sequence shown here is derived from an EMBL/GenBank/DDBJ whole genome shotgun (WGS) entry which is preliminary data.</text>
</comment>
<dbReference type="AlphaFoldDB" id="A0A368VNC4"/>
<evidence type="ECO:0000259" key="1">
    <source>
        <dbReference type="Pfam" id="PF09648"/>
    </source>
</evidence>
<sequence>MDWGRAKNVLIISFLLLNILLGYQLWLDIKVQLNVNVNTAELPQDTVLLMQQKRISLEANLPLETPKLGDLTYLLQSDSRKKAEPVILNTPADSTIIFTKSELVKTLGNFIPELDQYQFDSLNSRDGVFVLHRVVDGLPMFDVKLELYYSSQKITAFQQDRVELLGTGDARQVLPAAKVVASLIETYLPDGAVITDIQLGYHGQIFDSEKQVSAPSWRVLLENGSPFYVHAISGEVATDEEQGEAAANGLR</sequence>
<gene>
    <name evidence="2" type="ORF">DFP97_11447</name>
</gene>
<evidence type="ECO:0000313" key="3">
    <source>
        <dbReference type="Proteomes" id="UP000252415"/>
    </source>
</evidence>
<dbReference type="RefSeq" id="WP_114382155.1">
    <property type="nucleotide sequence ID" value="NZ_QPJD01000014.1"/>
</dbReference>
<name>A0A368VNC4_9BACL</name>